<sequence length="391" mass="44044">MRIPTIPERILGVFESCLPQWFREERSAGFEATNEILEQNLEENDKKKIIEQLTDDENEYENPSVIDGFESSQESQFIQEEEEEESQEVQYNLAATKSPTTSMSPEMERKMEQLMIEKCTNHCENNATCSLEMYYKSAEEGTIIIPICHCEAGWEGQKCERQYVQEFYAAISGNGQNQNPSSAVPAVTFLILMLIMFVSIVLYAYKRMSRRIDETTYTMSHMCPPEAFTVLKTPCGRKISVHESLFSSSASSSGASGLGQSNSGFGTRNARRLNSNSGPIMTSTPAVHLPQRTPAVRILEKPSIFQILRNQGSIPSRSINENDTPKYYKSVPRVEVSAINYSGHIDFSNILETPEESRPHRTSPPPHIVIQMDEESTRSTLDPTTSPIARL</sequence>
<dbReference type="PROSITE" id="PS00022">
    <property type="entry name" value="EGF_1"/>
    <property type="match status" value="1"/>
</dbReference>
<keyword evidence="1" id="KW-1015">Disulfide bond</keyword>
<dbReference type="InterPro" id="IPR000742">
    <property type="entry name" value="EGF"/>
</dbReference>
<name>B6VC02_9PELO</name>
<dbReference type="AlphaFoldDB" id="B6VC02"/>
<feature type="compositionally biased region" description="Polar residues" evidence="2">
    <location>
        <begin position="378"/>
        <end position="391"/>
    </location>
</feature>
<evidence type="ECO:0000259" key="4">
    <source>
        <dbReference type="PROSITE" id="PS50026"/>
    </source>
</evidence>
<dbReference type="SUPFAM" id="SSF57196">
    <property type="entry name" value="EGF/Laminin"/>
    <property type="match status" value="1"/>
</dbReference>
<feature type="transmembrane region" description="Helical" evidence="3">
    <location>
        <begin position="183"/>
        <end position="205"/>
    </location>
</feature>
<gene>
    <name evidence="5" type="ORF">Csp3_JD06.011</name>
</gene>
<dbReference type="PROSITE" id="PS01186">
    <property type="entry name" value="EGF_2"/>
    <property type="match status" value="1"/>
</dbReference>
<proteinExistence type="predicted"/>
<evidence type="ECO:0000256" key="1">
    <source>
        <dbReference type="PROSITE-ProRule" id="PRU00076"/>
    </source>
</evidence>
<reference evidence="5" key="1">
    <citation type="journal article" date="2008" name="Genome Res.">
        <title>Multigenome DNA sequence conservation identifies Hox cis-regulatory elements.</title>
        <authorList>
            <person name="Kuntz S.G."/>
            <person name="Schwarz E.M."/>
            <person name="DeModena J.A."/>
            <person name="De Buysscher T."/>
            <person name="Trout D."/>
            <person name="Shizuya H."/>
            <person name="Sternberg P.W."/>
            <person name="Wold B.J."/>
        </authorList>
    </citation>
    <scope>NUCLEOTIDE SEQUENCE</scope>
    <source>
        <strain evidence="5">PS1010</strain>
    </source>
</reference>
<dbReference type="Gene3D" id="2.10.25.10">
    <property type="entry name" value="Laminin"/>
    <property type="match status" value="1"/>
</dbReference>
<organism evidence="5">
    <name type="scientific">Caenorhabditis angaria</name>
    <dbReference type="NCBI Taxonomy" id="860376"/>
    <lineage>
        <taxon>Eukaryota</taxon>
        <taxon>Metazoa</taxon>
        <taxon>Ecdysozoa</taxon>
        <taxon>Nematoda</taxon>
        <taxon>Chromadorea</taxon>
        <taxon>Rhabditida</taxon>
        <taxon>Rhabditina</taxon>
        <taxon>Rhabditomorpha</taxon>
        <taxon>Rhabditoidea</taxon>
        <taxon>Rhabditidae</taxon>
        <taxon>Peloderinae</taxon>
        <taxon>Caenorhabditis</taxon>
    </lineage>
</organism>
<dbReference type="PROSITE" id="PS50026">
    <property type="entry name" value="EGF_3"/>
    <property type="match status" value="1"/>
</dbReference>
<evidence type="ECO:0000256" key="3">
    <source>
        <dbReference type="SAM" id="Phobius"/>
    </source>
</evidence>
<protein>
    <recommendedName>
        <fullName evidence="4">EGF-like domain-containing protein</fullName>
    </recommendedName>
</protein>
<feature type="domain" description="EGF-like" evidence="4">
    <location>
        <begin position="115"/>
        <end position="160"/>
    </location>
</feature>
<feature type="compositionally biased region" description="Low complexity" evidence="2">
    <location>
        <begin position="248"/>
        <end position="264"/>
    </location>
</feature>
<keyword evidence="1" id="KW-0245">EGF-like domain</keyword>
<feature type="compositionally biased region" description="Polar residues" evidence="2">
    <location>
        <begin position="272"/>
        <end position="285"/>
    </location>
</feature>
<dbReference type="EMBL" id="FJ362380">
    <property type="protein sequence ID" value="ACI49245.1"/>
    <property type="molecule type" value="Genomic_DNA"/>
</dbReference>
<feature type="disulfide bond" evidence="1">
    <location>
        <begin position="150"/>
        <end position="159"/>
    </location>
</feature>
<keyword evidence="3" id="KW-1133">Transmembrane helix</keyword>
<feature type="region of interest" description="Disordered" evidence="2">
    <location>
        <begin position="248"/>
        <end position="287"/>
    </location>
</feature>
<keyword evidence="3" id="KW-0472">Membrane</keyword>
<feature type="disulfide bond" evidence="1">
    <location>
        <begin position="119"/>
        <end position="129"/>
    </location>
</feature>
<feature type="region of interest" description="Disordered" evidence="2">
    <location>
        <begin position="354"/>
        <end position="391"/>
    </location>
</feature>
<keyword evidence="3" id="KW-0812">Transmembrane</keyword>
<comment type="caution">
    <text evidence="1">Lacks conserved residue(s) required for the propagation of feature annotation.</text>
</comment>
<evidence type="ECO:0000256" key="2">
    <source>
        <dbReference type="SAM" id="MobiDB-lite"/>
    </source>
</evidence>
<accession>B6VC02</accession>
<evidence type="ECO:0000313" key="5">
    <source>
        <dbReference type="EMBL" id="ACI49245.1"/>
    </source>
</evidence>